<proteinExistence type="predicted"/>
<sequence length="319" mass="35993">MTGQVPSYLVRNLIEVALSRTDPKPAKKTRSNKTLCLAIPSKSFKKQDNSLEDVKALLKLHRRFENDAERSLYNGMTKTERERVEGFNSGASNCSVLHKNGGAKQGYLKEIHSKLSLPSSPELPALPSTENSPKQLKYYPKKNLNFFEETRKKDKGVLPALADKPFHSGQNLPSNEQFLQENLKLKDFENLDEKSFDNFNLHEDLTIIPLNKKNFASYDSLTTLFGVRPKRSSRSDVGKSRNTKPPLGIFIPISETRSEDGLFVDFDEYLKDMADGRSQASLIEDGGSEHCESEGGGELTEQSLALVEYRPMYKKNVHF</sequence>
<dbReference type="Proteomes" id="UP001152795">
    <property type="component" value="Unassembled WGS sequence"/>
</dbReference>
<evidence type="ECO:0000313" key="2">
    <source>
        <dbReference type="Proteomes" id="UP001152795"/>
    </source>
</evidence>
<comment type="caution">
    <text evidence="1">The sequence shown here is derived from an EMBL/GenBank/DDBJ whole genome shotgun (WGS) entry which is preliminary data.</text>
</comment>
<organism evidence="1 2">
    <name type="scientific">Paramuricea clavata</name>
    <name type="common">Red gorgonian</name>
    <name type="synonym">Violescent sea-whip</name>
    <dbReference type="NCBI Taxonomy" id="317549"/>
    <lineage>
        <taxon>Eukaryota</taxon>
        <taxon>Metazoa</taxon>
        <taxon>Cnidaria</taxon>
        <taxon>Anthozoa</taxon>
        <taxon>Octocorallia</taxon>
        <taxon>Malacalcyonacea</taxon>
        <taxon>Plexauridae</taxon>
        <taxon>Paramuricea</taxon>
    </lineage>
</organism>
<name>A0A7D9LLR8_PARCT</name>
<feature type="non-terminal residue" evidence="1">
    <location>
        <position position="319"/>
    </location>
</feature>
<reference evidence="1" key="1">
    <citation type="submission" date="2020-04" db="EMBL/GenBank/DDBJ databases">
        <authorList>
            <person name="Alioto T."/>
            <person name="Alioto T."/>
            <person name="Gomez Garrido J."/>
        </authorList>
    </citation>
    <scope>NUCLEOTIDE SEQUENCE</scope>
    <source>
        <strain evidence="1">A484AB</strain>
    </source>
</reference>
<evidence type="ECO:0000313" key="1">
    <source>
        <dbReference type="EMBL" id="CAB4035036.1"/>
    </source>
</evidence>
<protein>
    <submittedName>
        <fullName evidence="1">Uncharacterized protein</fullName>
    </submittedName>
</protein>
<dbReference type="AlphaFoldDB" id="A0A7D9LLR8"/>
<dbReference type="EMBL" id="CACRXK020020640">
    <property type="protein sequence ID" value="CAB4035036.1"/>
    <property type="molecule type" value="Genomic_DNA"/>
</dbReference>
<accession>A0A7D9LLR8</accession>
<keyword evidence="2" id="KW-1185">Reference proteome</keyword>
<gene>
    <name evidence="1" type="ORF">PACLA_8A082448</name>
</gene>